<dbReference type="OrthoDB" id="9779881at2"/>
<dbReference type="Proteomes" id="UP000192042">
    <property type="component" value="Chromosome I"/>
</dbReference>
<sequence length="468" mass="52115">MKHLLIALATLWILFQITSLIGLSNNPSGVTPLTRLAEPPAVHLTDPYHNAYFFLLGLASSAGLDPGKVGYEIWVEARETSDGRRFDYDKPERLDLQVSHPLGQAFPNWDTEDPIMAFRDKNAPVKAWTSQHGLLLERYEHCLDMSFEDRGFGQRATPRFAEVMLAHRLYIADGFSRSTTAGLDRLNKELTFWRMVLREATTPDMTVAAQFVVQDDAKLISRMVSRPAVDKTLLLTALQLMVPLTSSEYSLRWPIRHQLAVAGRETQGRLAPAKDSLVSSNPERDWLIATTQLPDNAFAKIEHPRPPSFLGYSLGSRQTDEMYAGYYEAITKASGTGEGSLPTLHQISGNVHRGFLESLVNPAPVEPDWNIFRHQLMETDARLRLASLQIQLRRPSGTAAVPTRLAEVGSQYFDPFTGLPMLWSQTQQKIYSVGKDRLDDGADASFDITAPALVGLSPKSSTGKDPQL</sequence>
<organism evidence="1 2">
    <name type="scientific">Nitrospira japonica</name>
    <dbReference type="NCBI Taxonomy" id="1325564"/>
    <lineage>
        <taxon>Bacteria</taxon>
        <taxon>Pseudomonadati</taxon>
        <taxon>Nitrospirota</taxon>
        <taxon>Nitrospiria</taxon>
        <taxon>Nitrospirales</taxon>
        <taxon>Nitrospiraceae</taxon>
        <taxon>Nitrospira</taxon>
    </lineage>
</organism>
<gene>
    <name evidence="1" type="ORF">NSJP_3557</name>
</gene>
<dbReference type="AlphaFoldDB" id="A0A1W1I9N2"/>
<dbReference type="STRING" id="1325564.NSJP_3557"/>
<evidence type="ECO:0000313" key="2">
    <source>
        <dbReference type="Proteomes" id="UP000192042"/>
    </source>
</evidence>
<name>A0A1W1I9N2_9BACT</name>
<dbReference type="KEGG" id="nja:NSJP_3557"/>
<reference evidence="1 2" key="1">
    <citation type="submission" date="2017-03" db="EMBL/GenBank/DDBJ databases">
        <authorList>
            <person name="Afonso C.L."/>
            <person name="Miller P.J."/>
            <person name="Scott M.A."/>
            <person name="Spackman E."/>
            <person name="Goraichik I."/>
            <person name="Dimitrov K.M."/>
            <person name="Suarez D.L."/>
            <person name="Swayne D.E."/>
        </authorList>
    </citation>
    <scope>NUCLEOTIDE SEQUENCE [LARGE SCALE GENOMIC DNA]</scope>
    <source>
        <strain evidence="1">Genome sequencing of Nitrospira japonica strain NJ11</strain>
    </source>
</reference>
<evidence type="ECO:0000313" key="1">
    <source>
        <dbReference type="EMBL" id="SLM49724.1"/>
    </source>
</evidence>
<accession>A0A1W1I9N2</accession>
<keyword evidence="2" id="KW-1185">Reference proteome</keyword>
<dbReference type="EMBL" id="LT828648">
    <property type="protein sequence ID" value="SLM49724.1"/>
    <property type="molecule type" value="Genomic_DNA"/>
</dbReference>
<proteinExistence type="predicted"/>
<protein>
    <submittedName>
        <fullName evidence="1">Uncharacterized protein</fullName>
    </submittedName>
</protein>
<dbReference type="RefSeq" id="WP_155970316.1">
    <property type="nucleotide sequence ID" value="NZ_LT828648.1"/>
</dbReference>